<dbReference type="FunFam" id="3.30.70.270:FF:000001">
    <property type="entry name" value="Diguanylate cyclase domain protein"/>
    <property type="match status" value="1"/>
</dbReference>
<dbReference type="Gene3D" id="3.30.70.270">
    <property type="match status" value="1"/>
</dbReference>
<dbReference type="CDD" id="cd01949">
    <property type="entry name" value="GGDEF"/>
    <property type="match status" value="1"/>
</dbReference>
<dbReference type="InterPro" id="IPR029787">
    <property type="entry name" value="Nucleotide_cyclase"/>
</dbReference>
<dbReference type="RefSeq" id="WP_132289286.1">
    <property type="nucleotide sequence ID" value="NZ_SMFU01000007.1"/>
</dbReference>
<dbReference type="NCBIfam" id="TIGR00229">
    <property type="entry name" value="sensory_box"/>
    <property type="match status" value="1"/>
</dbReference>
<dbReference type="InterPro" id="IPR035919">
    <property type="entry name" value="EAL_sf"/>
</dbReference>
<dbReference type="InterPro" id="IPR000014">
    <property type="entry name" value="PAS"/>
</dbReference>
<comment type="caution">
    <text evidence="6">The sequence shown here is derived from an EMBL/GenBank/DDBJ whole genome shotgun (WGS) entry which is preliminary data.</text>
</comment>
<dbReference type="SUPFAM" id="SSF55073">
    <property type="entry name" value="Nucleotide cyclase"/>
    <property type="match status" value="1"/>
</dbReference>
<dbReference type="Pfam" id="PF00563">
    <property type="entry name" value="EAL"/>
    <property type="match status" value="1"/>
</dbReference>
<dbReference type="SUPFAM" id="SSF55785">
    <property type="entry name" value="PYP-like sensor domain (PAS domain)"/>
    <property type="match status" value="1"/>
</dbReference>
<dbReference type="PROSITE" id="PS50112">
    <property type="entry name" value="PAS"/>
    <property type="match status" value="1"/>
</dbReference>
<dbReference type="InterPro" id="IPR001633">
    <property type="entry name" value="EAL_dom"/>
</dbReference>
<evidence type="ECO:0000313" key="7">
    <source>
        <dbReference type="Proteomes" id="UP000294546"/>
    </source>
</evidence>
<gene>
    <name evidence="6" type="ORF">CLV83_1367</name>
</gene>
<dbReference type="SMART" id="SM00091">
    <property type="entry name" value="PAS"/>
    <property type="match status" value="1"/>
</dbReference>
<dbReference type="SMART" id="SM00267">
    <property type="entry name" value="GGDEF"/>
    <property type="match status" value="1"/>
</dbReference>
<evidence type="ECO:0000259" key="3">
    <source>
        <dbReference type="PROSITE" id="PS50112"/>
    </source>
</evidence>
<keyword evidence="2" id="KW-1133">Transmembrane helix</keyword>
<dbReference type="InterPro" id="IPR035965">
    <property type="entry name" value="PAS-like_dom_sf"/>
</dbReference>
<sequence>MATESRLRSRFPVHLKLALLLLVCALLVLGGGGFYKSEIARETFRYQLDARFDRLDQFASALAVNVAQADREQVVHILNLLLAEPDVLRVELLDAEVHPVVNLETEAYGKIQVEGRIVVPVPDIAGSEKESGWLVMEASAQSLVDANKSILDDAIVTLVLIVSLSALAILIFQVRYINRPLRQLLFAIERSRNSGELVRVGDRLPNDEFGTIIGAYNELLIEVEDKHRSLRRSEERFRHLYNRTPALLFCLSDRGVFENVSEHFLHHLGYSLDQVLGRHIRSLLIDPEDLRSLDAAFERLAHRHHAELYLKLRNAAGEEHSMRVDATPNPDGQGVMAVMTDITSLNDALSTIERQANFDSLTGLPNRHLFKMLLGEQLGGSDDSEAGLALMFVDLDRFKYINDTYGHHTGDKLLRAAGSRIQNILPAGDYVARLGGDEFAVLIHDVTDEASLMSLSSRLIDQLETSFQIDQCTMHISASVGIAVYQGEDTTPDQLLKSADLAMYRAKAEGRGRACVFVPEDEQRTLQRVNTESLLREALEGQYFELYYQPVFDLDDQRIVGAEGLIRMNHPQKGLLAPGDFIDVAEETGLIVPLGEWVLEEGARQLAQWHQEFGCDITLSLNVSSKQLQNARFAGRVATVCEKYSLPAGHLVLEITESMLMHNSDQALEVMKQLKQLGCLLSIDDFGTGFSSLSYLQKFPLDVLKIDRAFVMDIEANETHRALVKAIVSMSEALKLRVITEGVETEGQLRCIRQQGCELGQGYYFSRPLKAAAFNERIRSSETLSV</sequence>
<dbReference type="InterPro" id="IPR013656">
    <property type="entry name" value="PAS_4"/>
</dbReference>
<dbReference type="NCBIfam" id="TIGR00254">
    <property type="entry name" value="GGDEF"/>
    <property type="match status" value="1"/>
</dbReference>
<keyword evidence="2" id="KW-0472">Membrane</keyword>
<keyword evidence="7" id="KW-1185">Reference proteome</keyword>
<organism evidence="6 7">
    <name type="scientific">Marinobacterium mangrovicola</name>
    <dbReference type="NCBI Taxonomy" id="1476959"/>
    <lineage>
        <taxon>Bacteria</taxon>
        <taxon>Pseudomonadati</taxon>
        <taxon>Pseudomonadota</taxon>
        <taxon>Gammaproteobacteria</taxon>
        <taxon>Oceanospirillales</taxon>
        <taxon>Oceanospirillaceae</taxon>
        <taxon>Marinobacterium</taxon>
    </lineage>
</organism>
<feature type="domain" description="EAL" evidence="4">
    <location>
        <begin position="528"/>
        <end position="782"/>
    </location>
</feature>
<dbReference type="CDD" id="cd00130">
    <property type="entry name" value="PAS"/>
    <property type="match status" value="1"/>
</dbReference>
<dbReference type="EMBL" id="SMFU01000007">
    <property type="protein sequence ID" value="TCK09262.1"/>
    <property type="molecule type" value="Genomic_DNA"/>
</dbReference>
<dbReference type="Pfam" id="PF00990">
    <property type="entry name" value="GGDEF"/>
    <property type="match status" value="1"/>
</dbReference>
<dbReference type="InterPro" id="IPR052155">
    <property type="entry name" value="Biofilm_reg_signaling"/>
</dbReference>
<dbReference type="InterPro" id="IPR000160">
    <property type="entry name" value="GGDEF_dom"/>
</dbReference>
<accession>A0A4R1GXT6</accession>
<evidence type="ECO:0000259" key="5">
    <source>
        <dbReference type="PROSITE" id="PS50887"/>
    </source>
</evidence>
<reference evidence="6 7" key="1">
    <citation type="submission" date="2019-03" db="EMBL/GenBank/DDBJ databases">
        <title>Genomic Encyclopedia of Archaeal and Bacterial Type Strains, Phase II (KMG-II): from individual species to whole genera.</title>
        <authorList>
            <person name="Goeker M."/>
        </authorList>
    </citation>
    <scope>NUCLEOTIDE SEQUENCE [LARGE SCALE GENOMIC DNA]</scope>
    <source>
        <strain evidence="6 7">DSM 27697</strain>
    </source>
</reference>
<name>A0A4R1GXT6_9GAMM</name>
<dbReference type="PANTHER" id="PTHR44757:SF2">
    <property type="entry name" value="BIOFILM ARCHITECTURE MAINTENANCE PROTEIN MBAA"/>
    <property type="match status" value="1"/>
</dbReference>
<dbReference type="PROSITE" id="PS50883">
    <property type="entry name" value="EAL"/>
    <property type="match status" value="1"/>
</dbReference>
<dbReference type="Proteomes" id="UP000294546">
    <property type="component" value="Unassembled WGS sequence"/>
</dbReference>
<dbReference type="SUPFAM" id="SSF141868">
    <property type="entry name" value="EAL domain-like"/>
    <property type="match status" value="1"/>
</dbReference>
<feature type="domain" description="PAS" evidence="3">
    <location>
        <begin position="233"/>
        <end position="304"/>
    </location>
</feature>
<dbReference type="InterPro" id="IPR043128">
    <property type="entry name" value="Rev_trsase/Diguanyl_cyclase"/>
</dbReference>
<keyword evidence="2" id="KW-0812">Transmembrane</keyword>
<dbReference type="PROSITE" id="PS50887">
    <property type="entry name" value="GGDEF"/>
    <property type="match status" value="1"/>
</dbReference>
<evidence type="ECO:0000259" key="4">
    <source>
        <dbReference type="PROSITE" id="PS50883"/>
    </source>
</evidence>
<evidence type="ECO:0000256" key="2">
    <source>
        <dbReference type="SAM" id="Phobius"/>
    </source>
</evidence>
<evidence type="ECO:0000256" key="1">
    <source>
        <dbReference type="ARBA" id="ARBA00001946"/>
    </source>
</evidence>
<dbReference type="GO" id="GO:0003824">
    <property type="term" value="F:catalytic activity"/>
    <property type="evidence" value="ECO:0007669"/>
    <property type="project" value="UniProtKB-ARBA"/>
</dbReference>
<protein>
    <submittedName>
        <fullName evidence="6">PAS domain S-box-containing protein/diguanylate cyclase (GGDEF)-like protein</fullName>
    </submittedName>
</protein>
<dbReference type="Gene3D" id="3.30.450.20">
    <property type="entry name" value="PAS domain"/>
    <property type="match status" value="1"/>
</dbReference>
<dbReference type="PANTHER" id="PTHR44757">
    <property type="entry name" value="DIGUANYLATE CYCLASE DGCP"/>
    <property type="match status" value="1"/>
</dbReference>
<dbReference type="CDD" id="cd01948">
    <property type="entry name" value="EAL"/>
    <property type="match status" value="1"/>
</dbReference>
<dbReference type="AlphaFoldDB" id="A0A4R1GXT6"/>
<dbReference type="Gene3D" id="3.20.20.450">
    <property type="entry name" value="EAL domain"/>
    <property type="match status" value="1"/>
</dbReference>
<proteinExistence type="predicted"/>
<feature type="transmembrane region" description="Helical" evidence="2">
    <location>
        <begin position="154"/>
        <end position="172"/>
    </location>
</feature>
<dbReference type="OrthoDB" id="8416215at2"/>
<dbReference type="SMART" id="SM00052">
    <property type="entry name" value="EAL"/>
    <property type="match status" value="1"/>
</dbReference>
<feature type="domain" description="GGDEF" evidence="5">
    <location>
        <begin position="386"/>
        <end position="519"/>
    </location>
</feature>
<dbReference type="Pfam" id="PF08448">
    <property type="entry name" value="PAS_4"/>
    <property type="match status" value="1"/>
</dbReference>
<comment type="cofactor">
    <cofactor evidence="1">
        <name>Mg(2+)</name>
        <dbReference type="ChEBI" id="CHEBI:18420"/>
    </cofactor>
</comment>
<evidence type="ECO:0000313" key="6">
    <source>
        <dbReference type="EMBL" id="TCK09262.1"/>
    </source>
</evidence>